<dbReference type="EMBL" id="BQXS01000501">
    <property type="protein sequence ID" value="GKT28838.1"/>
    <property type="molecule type" value="Genomic_DNA"/>
</dbReference>
<reference evidence="2" key="1">
    <citation type="submission" date="2022-03" db="EMBL/GenBank/DDBJ databases">
        <title>Draft genome sequence of Aduncisulcus paluster, a free-living microaerophilic Fornicata.</title>
        <authorList>
            <person name="Yuyama I."/>
            <person name="Kume K."/>
            <person name="Tamura T."/>
            <person name="Inagaki Y."/>
            <person name="Hashimoto T."/>
        </authorList>
    </citation>
    <scope>NUCLEOTIDE SEQUENCE</scope>
    <source>
        <strain evidence="2">NY0171</strain>
    </source>
</reference>
<feature type="compositionally biased region" description="Polar residues" evidence="1">
    <location>
        <begin position="944"/>
        <end position="965"/>
    </location>
</feature>
<organism evidence="2 3">
    <name type="scientific">Aduncisulcus paluster</name>
    <dbReference type="NCBI Taxonomy" id="2918883"/>
    <lineage>
        <taxon>Eukaryota</taxon>
        <taxon>Metamonada</taxon>
        <taxon>Carpediemonas-like organisms</taxon>
        <taxon>Aduncisulcus</taxon>
    </lineage>
</organism>
<feature type="region of interest" description="Disordered" evidence="1">
    <location>
        <begin position="390"/>
        <end position="459"/>
    </location>
</feature>
<keyword evidence="3" id="KW-1185">Reference proteome</keyword>
<feature type="compositionally biased region" description="Low complexity" evidence="1">
    <location>
        <begin position="971"/>
        <end position="983"/>
    </location>
</feature>
<feature type="region of interest" description="Disordered" evidence="1">
    <location>
        <begin position="897"/>
        <end position="983"/>
    </location>
</feature>
<feature type="region of interest" description="Disordered" evidence="1">
    <location>
        <begin position="563"/>
        <end position="582"/>
    </location>
</feature>
<feature type="compositionally biased region" description="Acidic residues" evidence="1">
    <location>
        <begin position="436"/>
        <end position="447"/>
    </location>
</feature>
<protein>
    <submittedName>
        <fullName evidence="2">Uncharacterized protein</fullName>
    </submittedName>
</protein>
<dbReference type="Proteomes" id="UP001057375">
    <property type="component" value="Unassembled WGS sequence"/>
</dbReference>
<evidence type="ECO:0000313" key="3">
    <source>
        <dbReference type="Proteomes" id="UP001057375"/>
    </source>
</evidence>
<feature type="compositionally biased region" description="Low complexity" evidence="1">
    <location>
        <begin position="739"/>
        <end position="751"/>
    </location>
</feature>
<accession>A0ABQ5K8X0</accession>
<feature type="region of interest" description="Disordered" evidence="1">
    <location>
        <begin position="487"/>
        <end position="527"/>
    </location>
</feature>
<evidence type="ECO:0000313" key="2">
    <source>
        <dbReference type="EMBL" id="GKT28838.1"/>
    </source>
</evidence>
<feature type="compositionally biased region" description="Basic and acidic residues" evidence="1">
    <location>
        <begin position="904"/>
        <end position="919"/>
    </location>
</feature>
<sequence length="1229" mass="138204">MKILTFYKSSSAIKENENKIILACECLSYLQRSTHKSEVLLLSMDDMSHMIDQFLDKLIFLESRIGDSVSVILYELCMNIMVKDESKIAIIYEKLQRSLRRLFLKGKKVTLPDAVVTNVLLTCINISLCPSQAVKESFIKIIKDNVLPWLKKYTSSMLFGCWMGILNNITLSHNNITPCNAYCAELWHLFHPICTIIKKNFAGFAMIDSSHVKVEHSLGFFASLCCDPSHAIRVYDEVSDLLDGWLVAFRETNHVSGASCWARLIAMLSAIPIVLPMVYPKYSEGMEWCSKLELEMFKQEDEEGENNKDGSGGERYSDMFVQYIRNGRVLDGKGAPKITLGQKLIILSKKSSPAVTLPILKVHQTLQSQKVETHDFSGCIYVHPTISGEDLGHGPLKASSSHKYTSIKRDGPVKAKNKRKSNAMGKEYNPHHKLGDEEEEERDEEDLDSSRIDADGSVTSSGEYAIRTLSHSSSLCEISVNHGCTNALPALHCPTPNKYTKYGIKPNRRKDSSSSSSSSSRAASDLLPHSSKLSQSILYETIEDETSPVPLSGAKQMWRKENHGHHNTHRGESDHYISSPSGRSVSELGYYSGLSVAVPRINNTKRYRERSATKGSDHRIALQSKMSGISDATRLKGSKNKKKSRLRQGGLNLIQMGSSRLSPRQSALHGSTILKKLPHEFVSSPQMLPREDSVEEKLKLTPSSMSVISAANESPSVSLHPVSYSEFNSTLSHQLAHSLSSSPSLASPVLSKAKRRKETHQKMLLGRMSSHDSSELSQMMTEIGTSIPTDEMLKKQTREVIPGHLSLYGRKTRLDELKEEMKNIKIGEMKERKEKRRMNKELRQRKERQYVRRDRFQNSVISRFDADYGHIQGSHDAFGEVQSKYSTQDDQSDVVFVRRANPIPEKKSSRKIYTEKKDSITTAKDGVAISSPSDGHQHLKQMLPSHSSSHNPKETPNTSRISPSLSPLKHPFPSSRSPLSSSSSPYIGIVNNARGDQTTLIFHSSRRRKGRSPRNGSGLTFPSLEERRQKALAKLLEREKAKTDWLKSNPGVYASGALKLGMKTVSDQLKQESDIIPEDISDEMVINGKAGHEWMVERRGDNRQKKQRIMRHFVSMIAETCGPESERSRRTSLVDGRIIHTEKERPPEPTDHQFILPKAKQASSKPDMEYSTGHIRVPNLSAKDKKGLFDAEVKIKRDRLFVLTQTMPANRPKKLSQLHLRVDNRTIHE</sequence>
<name>A0ABQ5K8X0_9EUKA</name>
<comment type="caution">
    <text evidence="2">The sequence shown here is derived from an EMBL/GenBank/DDBJ whole genome shotgun (WGS) entry which is preliminary data.</text>
</comment>
<feature type="region of interest" description="Disordered" evidence="1">
    <location>
        <begin position="739"/>
        <end position="758"/>
    </location>
</feature>
<gene>
    <name evidence="2" type="ORF">ADUPG1_000896</name>
</gene>
<proteinExistence type="predicted"/>
<evidence type="ECO:0000256" key="1">
    <source>
        <dbReference type="SAM" id="MobiDB-lite"/>
    </source>
</evidence>